<dbReference type="Gene3D" id="1.10.10.10">
    <property type="entry name" value="Winged helix-like DNA-binding domain superfamily/Winged helix DNA-binding domain"/>
    <property type="match status" value="1"/>
</dbReference>
<dbReference type="InterPro" id="IPR036388">
    <property type="entry name" value="WH-like_DNA-bd_sf"/>
</dbReference>
<dbReference type="InterPro" id="IPR019887">
    <property type="entry name" value="Tscrpt_reg_AsnC/Lrp_C"/>
</dbReference>
<dbReference type="SUPFAM" id="SSF54909">
    <property type="entry name" value="Dimeric alpha+beta barrel"/>
    <property type="match status" value="1"/>
</dbReference>
<gene>
    <name evidence="5" type="ORF">VSH64_19645</name>
</gene>
<dbReference type="InterPro" id="IPR019888">
    <property type="entry name" value="Tscrpt_reg_AsnC-like"/>
</dbReference>
<evidence type="ECO:0000313" key="5">
    <source>
        <dbReference type="EMBL" id="WSE34280.1"/>
    </source>
</evidence>
<keyword evidence="3" id="KW-0804">Transcription</keyword>
<protein>
    <submittedName>
        <fullName evidence="5">Lrp/AsnC family transcriptional regulator</fullName>
    </submittedName>
</protein>
<evidence type="ECO:0000313" key="6">
    <source>
        <dbReference type="Proteomes" id="UP001330812"/>
    </source>
</evidence>
<dbReference type="PRINTS" id="PR00033">
    <property type="entry name" value="HTHASNC"/>
</dbReference>
<name>A0ABZ1IIM9_9PSEU</name>
<evidence type="ECO:0000256" key="2">
    <source>
        <dbReference type="ARBA" id="ARBA00023125"/>
    </source>
</evidence>
<feature type="domain" description="HTH asnC-type" evidence="4">
    <location>
        <begin position="4"/>
        <end position="65"/>
    </location>
</feature>
<dbReference type="Gene3D" id="3.30.70.920">
    <property type="match status" value="1"/>
</dbReference>
<dbReference type="PANTHER" id="PTHR30154">
    <property type="entry name" value="LEUCINE-RESPONSIVE REGULATORY PROTEIN"/>
    <property type="match status" value="1"/>
</dbReference>
<dbReference type="PANTHER" id="PTHR30154:SF45">
    <property type="entry name" value="TRANSCRIPTIONAL REGULATORY PROTEIN (PROBABLY ASNC-FAMILY)-RELATED"/>
    <property type="match status" value="1"/>
</dbReference>
<dbReference type="InterPro" id="IPR036390">
    <property type="entry name" value="WH_DNA-bd_sf"/>
</dbReference>
<keyword evidence="6" id="KW-1185">Reference proteome</keyword>
<proteinExistence type="predicted"/>
<dbReference type="Pfam" id="PF01037">
    <property type="entry name" value="AsnC_trans_reg"/>
    <property type="match status" value="1"/>
</dbReference>
<keyword evidence="1" id="KW-0805">Transcription regulation</keyword>
<evidence type="ECO:0000259" key="4">
    <source>
        <dbReference type="PROSITE" id="PS50956"/>
    </source>
</evidence>
<evidence type="ECO:0000256" key="3">
    <source>
        <dbReference type="ARBA" id="ARBA00023163"/>
    </source>
</evidence>
<dbReference type="SUPFAM" id="SSF46785">
    <property type="entry name" value="Winged helix' DNA-binding domain"/>
    <property type="match status" value="1"/>
</dbReference>
<dbReference type="InterPro" id="IPR011008">
    <property type="entry name" value="Dimeric_a/b-barrel"/>
</dbReference>
<dbReference type="EMBL" id="CP142149">
    <property type="protein sequence ID" value="WSE34280.1"/>
    <property type="molecule type" value="Genomic_DNA"/>
</dbReference>
<evidence type="ECO:0000256" key="1">
    <source>
        <dbReference type="ARBA" id="ARBA00023015"/>
    </source>
</evidence>
<dbReference type="Proteomes" id="UP001330812">
    <property type="component" value="Chromosome"/>
</dbReference>
<dbReference type="InterPro" id="IPR000485">
    <property type="entry name" value="AsnC-type_HTH_dom"/>
</dbReference>
<dbReference type="PROSITE" id="PS00519">
    <property type="entry name" value="HTH_ASNC_1"/>
    <property type="match status" value="1"/>
</dbReference>
<organism evidence="5 6">
    <name type="scientific">Amycolatopsis rhabdoformis</name>
    <dbReference type="NCBI Taxonomy" id="1448059"/>
    <lineage>
        <taxon>Bacteria</taxon>
        <taxon>Bacillati</taxon>
        <taxon>Actinomycetota</taxon>
        <taxon>Actinomycetes</taxon>
        <taxon>Pseudonocardiales</taxon>
        <taxon>Pseudonocardiaceae</taxon>
        <taxon>Amycolatopsis</taxon>
    </lineage>
</organism>
<accession>A0ABZ1IIM9</accession>
<dbReference type="InterPro" id="IPR019885">
    <property type="entry name" value="Tscrpt_reg_HTH_AsnC-type_CS"/>
</dbReference>
<dbReference type="RefSeq" id="WP_326837081.1">
    <property type="nucleotide sequence ID" value="NZ_CP142149.1"/>
</dbReference>
<dbReference type="PROSITE" id="PS50956">
    <property type="entry name" value="HTH_ASNC_2"/>
    <property type="match status" value="1"/>
</dbReference>
<sequence length="149" mass="16347">MAGVDDIDLRLVEFLRLDGRRSYADMAAEVGLSLPAVKRRVDRLLASGVITGFTAQIDYTKLGWNIEAFTELRYTGRTRPPDIERLARDLPEVHAVYLIAGDPDALCHIRAKDVTHLRRVIDAIRVSGGVVGTKTFITLGSAPEATDTA</sequence>
<dbReference type="Pfam" id="PF13404">
    <property type="entry name" value="HTH_AsnC-type"/>
    <property type="match status" value="1"/>
</dbReference>
<reference evidence="5 6" key="1">
    <citation type="journal article" date="2015" name="Int. J. Syst. Evol. Microbiol.">
        <title>Amycolatopsis rhabdoformis sp. nov., an actinomycete isolated from a tropical forest soil.</title>
        <authorList>
            <person name="Souza W.R."/>
            <person name="Silva R.E."/>
            <person name="Goodfellow M."/>
            <person name="Busarakam K."/>
            <person name="Figueiro F.S."/>
            <person name="Ferreira D."/>
            <person name="Rodrigues-Filho E."/>
            <person name="Moraes L.A.B."/>
            <person name="Zucchi T.D."/>
        </authorList>
    </citation>
    <scope>NUCLEOTIDE SEQUENCE [LARGE SCALE GENOMIC DNA]</scope>
    <source>
        <strain evidence="5 6">NCIMB 14900</strain>
    </source>
</reference>
<keyword evidence="2" id="KW-0238">DNA-binding</keyword>
<dbReference type="SMART" id="SM00344">
    <property type="entry name" value="HTH_ASNC"/>
    <property type="match status" value="1"/>
</dbReference>